<dbReference type="Pfam" id="PF17319">
    <property type="entry name" value="DUF5362"/>
    <property type="match status" value="1"/>
</dbReference>
<evidence type="ECO:0000313" key="2">
    <source>
        <dbReference type="EMBL" id="PWK80186.1"/>
    </source>
</evidence>
<keyword evidence="1" id="KW-0472">Membrane</keyword>
<keyword evidence="1" id="KW-0812">Transmembrane</keyword>
<gene>
    <name evidence="2" type="ORF">LX99_00650</name>
</gene>
<dbReference type="Proteomes" id="UP000245678">
    <property type="component" value="Unassembled WGS sequence"/>
</dbReference>
<reference evidence="2 3" key="1">
    <citation type="submission" date="2018-05" db="EMBL/GenBank/DDBJ databases">
        <title>Genomic Encyclopedia of Archaeal and Bacterial Type Strains, Phase II (KMG-II): from individual species to whole genera.</title>
        <authorList>
            <person name="Goeker M."/>
        </authorList>
    </citation>
    <scope>NUCLEOTIDE SEQUENCE [LARGE SCALE GENOMIC DNA]</scope>
    <source>
        <strain evidence="2 3">DSM 19975</strain>
    </source>
</reference>
<name>A0A316HI42_9SPHI</name>
<accession>A0A316HI42</accession>
<protein>
    <submittedName>
        <fullName evidence="2">Uncharacterized protein</fullName>
    </submittedName>
</protein>
<sequence>METTVEEKYQSPQIPNNLILTPEAQSFLLSSGKWASFLGILGFIFCGLFLLFALSVGTIMTKIAELQPGNPAAMMMAGMGGGLSVVYILLDLLYFFFALYLYQFAVKIKAAINFNDNFHLTAGLGKLKSFFKLWGIVTIVILALYAIGIICFIAFAASMASAMHG</sequence>
<dbReference type="RefSeq" id="WP_022833110.1">
    <property type="nucleotide sequence ID" value="NZ_QGHA01000001.1"/>
</dbReference>
<feature type="transmembrane region" description="Helical" evidence="1">
    <location>
        <begin position="72"/>
        <end position="97"/>
    </location>
</feature>
<proteinExistence type="predicted"/>
<feature type="transmembrane region" description="Helical" evidence="1">
    <location>
        <begin position="34"/>
        <end position="60"/>
    </location>
</feature>
<keyword evidence="1" id="KW-1133">Transmembrane helix</keyword>
<feature type="transmembrane region" description="Helical" evidence="1">
    <location>
        <begin position="133"/>
        <end position="157"/>
    </location>
</feature>
<evidence type="ECO:0000313" key="3">
    <source>
        <dbReference type="Proteomes" id="UP000245678"/>
    </source>
</evidence>
<keyword evidence="3" id="KW-1185">Reference proteome</keyword>
<organism evidence="2 3">
    <name type="scientific">Mucilaginibacter oryzae</name>
    <dbReference type="NCBI Taxonomy" id="468058"/>
    <lineage>
        <taxon>Bacteria</taxon>
        <taxon>Pseudomonadati</taxon>
        <taxon>Bacteroidota</taxon>
        <taxon>Sphingobacteriia</taxon>
        <taxon>Sphingobacteriales</taxon>
        <taxon>Sphingobacteriaceae</taxon>
        <taxon>Mucilaginibacter</taxon>
    </lineage>
</organism>
<dbReference type="InterPro" id="IPR035287">
    <property type="entry name" value="DUF5362"/>
</dbReference>
<comment type="caution">
    <text evidence="2">The sequence shown here is derived from an EMBL/GenBank/DDBJ whole genome shotgun (WGS) entry which is preliminary data.</text>
</comment>
<dbReference type="EMBL" id="QGHA01000001">
    <property type="protein sequence ID" value="PWK80186.1"/>
    <property type="molecule type" value="Genomic_DNA"/>
</dbReference>
<evidence type="ECO:0000256" key="1">
    <source>
        <dbReference type="SAM" id="Phobius"/>
    </source>
</evidence>
<dbReference type="AlphaFoldDB" id="A0A316HI42"/>